<reference evidence="1 2" key="1">
    <citation type="submission" date="2021-01" db="EMBL/GenBank/DDBJ databases">
        <title>WGS of actinomycetes isolated from Thailand.</title>
        <authorList>
            <person name="Thawai C."/>
        </authorList>
    </citation>
    <scope>NUCLEOTIDE SEQUENCE [LARGE SCALE GENOMIC DNA]</scope>
    <source>
        <strain evidence="1 2">CA1R205</strain>
    </source>
</reference>
<accession>A0ABS1NEE6</accession>
<dbReference type="EMBL" id="JAERRF010000009">
    <property type="protein sequence ID" value="MBL1098465.1"/>
    <property type="molecule type" value="Genomic_DNA"/>
</dbReference>
<dbReference type="Proteomes" id="UP000634229">
    <property type="component" value="Unassembled WGS sequence"/>
</dbReference>
<protein>
    <submittedName>
        <fullName evidence="1">Uncharacterized protein</fullName>
    </submittedName>
</protein>
<evidence type="ECO:0000313" key="2">
    <source>
        <dbReference type="Proteomes" id="UP000634229"/>
    </source>
</evidence>
<evidence type="ECO:0000313" key="1">
    <source>
        <dbReference type="EMBL" id="MBL1098465.1"/>
    </source>
</evidence>
<dbReference type="RefSeq" id="WP_201875875.1">
    <property type="nucleotide sequence ID" value="NZ_JAERRF010000009.1"/>
</dbReference>
<gene>
    <name evidence="1" type="ORF">JK363_17705</name>
</gene>
<proteinExistence type="predicted"/>
<sequence length="59" mass="6569">MTTSDTAWPGLLLIQGVTLRDGMHAVRHRRTHRLGVDRGRQEDMITDVALDLAADRADS</sequence>
<keyword evidence="2" id="KW-1185">Reference proteome</keyword>
<organism evidence="1 2">
    <name type="scientific">Streptomyces coffeae</name>
    <dbReference type="NCBI Taxonomy" id="621382"/>
    <lineage>
        <taxon>Bacteria</taxon>
        <taxon>Bacillati</taxon>
        <taxon>Actinomycetota</taxon>
        <taxon>Actinomycetes</taxon>
        <taxon>Kitasatosporales</taxon>
        <taxon>Streptomycetaceae</taxon>
        <taxon>Streptomyces</taxon>
    </lineage>
</organism>
<name>A0ABS1NEE6_9ACTN</name>
<comment type="caution">
    <text evidence="1">The sequence shown here is derived from an EMBL/GenBank/DDBJ whole genome shotgun (WGS) entry which is preliminary data.</text>
</comment>